<dbReference type="EMBL" id="JAZHXI010000017">
    <property type="protein sequence ID" value="KAL2062480.1"/>
    <property type="molecule type" value="Genomic_DNA"/>
</dbReference>
<dbReference type="InterPro" id="IPR052895">
    <property type="entry name" value="HetReg/Transcr_Mod"/>
</dbReference>
<organism evidence="2 3">
    <name type="scientific">Oculimacula yallundae</name>
    <dbReference type="NCBI Taxonomy" id="86028"/>
    <lineage>
        <taxon>Eukaryota</taxon>
        <taxon>Fungi</taxon>
        <taxon>Dikarya</taxon>
        <taxon>Ascomycota</taxon>
        <taxon>Pezizomycotina</taxon>
        <taxon>Leotiomycetes</taxon>
        <taxon>Helotiales</taxon>
        <taxon>Ploettnerulaceae</taxon>
        <taxon>Oculimacula</taxon>
    </lineage>
</organism>
<comment type="caution">
    <text evidence="2">The sequence shown here is derived from an EMBL/GenBank/DDBJ whole genome shotgun (WGS) entry which is preliminary data.</text>
</comment>
<dbReference type="Proteomes" id="UP001595075">
    <property type="component" value="Unassembled WGS sequence"/>
</dbReference>
<evidence type="ECO:0000313" key="2">
    <source>
        <dbReference type="EMBL" id="KAL2062480.1"/>
    </source>
</evidence>
<keyword evidence="3" id="KW-1185">Reference proteome</keyword>
<sequence>MTESPKYKYRPIQGSDGLRLIELEPNSDLEAIVECSLSHTTLREYDEDLINHYTALSYAWGDAKNTKTIRVEGLAFDITLNLDSALRYVRDSMRKCFIWADALCINQLDDEEKSFQVKQMGDVYRNATHTIIFLGEATESTEHILNTCINGEWFTPTEAYSSLSWEDILDRPWFQRVWVYQELVFSRDPWVQCGRTRLRWDMLHRSIMNIRQADRQIHPWRNFLLMKEGRKKFKEINGERKTDYVDDFLEMLDARRGFGVTDPRDMLFTHRGILGHPPTHPWSPELVDVDYSKDSIEVYQSIVKYTLARTRDYRILSHAEANYSLDKSKVNASYFFPTWVPDWSHQKFSYRYCRLRNVANFIMTQMTEAGLGNRNLYQGVSIISGYRSAFPKYISNRILMAVSGFQVGTICLISDQTTDRETSLKLTFGSMEGLWIGGTRRTVVSVIFDHWRHILDPIMADRSKNDSLPGGGRQLNFRQELQECITESDLEFLRGIERPVSDLPYVDKAEHLIRHLVLHAITSDSEGYPRFLYGRRFGTLHNGRLVLVPAGAKVGDTVCFFEGDLTLPFLLRLYARKLGFSDEDEEARIAPPFRYEGPISHFELVGECIPDELILRSRRILSSMLESELSREIFVLH</sequence>
<reference evidence="2 3" key="1">
    <citation type="journal article" date="2024" name="Commun. Biol.">
        <title>Comparative genomic analysis of thermophilic fungi reveals convergent evolutionary adaptations and gene losses.</title>
        <authorList>
            <person name="Steindorff A.S."/>
            <person name="Aguilar-Pontes M.V."/>
            <person name="Robinson A.J."/>
            <person name="Andreopoulos B."/>
            <person name="LaButti K."/>
            <person name="Kuo A."/>
            <person name="Mondo S."/>
            <person name="Riley R."/>
            <person name="Otillar R."/>
            <person name="Haridas S."/>
            <person name="Lipzen A."/>
            <person name="Grimwood J."/>
            <person name="Schmutz J."/>
            <person name="Clum A."/>
            <person name="Reid I.D."/>
            <person name="Moisan M.C."/>
            <person name="Butler G."/>
            <person name="Nguyen T.T.M."/>
            <person name="Dewar K."/>
            <person name="Conant G."/>
            <person name="Drula E."/>
            <person name="Henrissat B."/>
            <person name="Hansel C."/>
            <person name="Singer S."/>
            <person name="Hutchinson M.I."/>
            <person name="de Vries R.P."/>
            <person name="Natvig D.O."/>
            <person name="Powell A.J."/>
            <person name="Tsang A."/>
            <person name="Grigoriev I.V."/>
        </authorList>
    </citation>
    <scope>NUCLEOTIDE SEQUENCE [LARGE SCALE GENOMIC DNA]</scope>
    <source>
        <strain evidence="2 3">CBS 494.80</strain>
    </source>
</reference>
<gene>
    <name evidence="2" type="ORF">VTL71DRAFT_6746</name>
</gene>
<evidence type="ECO:0000313" key="3">
    <source>
        <dbReference type="Proteomes" id="UP001595075"/>
    </source>
</evidence>
<dbReference type="PANTHER" id="PTHR24148">
    <property type="entry name" value="ANKYRIN REPEAT DOMAIN-CONTAINING PROTEIN 39 HOMOLOG-RELATED"/>
    <property type="match status" value="1"/>
</dbReference>
<dbReference type="PANTHER" id="PTHR24148:SF73">
    <property type="entry name" value="HET DOMAIN PROTEIN (AFU_ORTHOLOGUE AFUA_8G01020)"/>
    <property type="match status" value="1"/>
</dbReference>
<name>A0ABR4BXZ2_9HELO</name>
<feature type="domain" description="Heterokaryon incompatibility" evidence="1">
    <location>
        <begin position="53"/>
        <end position="182"/>
    </location>
</feature>
<protein>
    <recommendedName>
        <fullName evidence="1">Heterokaryon incompatibility domain-containing protein</fullName>
    </recommendedName>
</protein>
<dbReference type="Pfam" id="PF06985">
    <property type="entry name" value="HET"/>
    <property type="match status" value="1"/>
</dbReference>
<proteinExistence type="predicted"/>
<evidence type="ECO:0000259" key="1">
    <source>
        <dbReference type="Pfam" id="PF06985"/>
    </source>
</evidence>
<dbReference type="InterPro" id="IPR010730">
    <property type="entry name" value="HET"/>
</dbReference>
<accession>A0ABR4BXZ2</accession>